<dbReference type="SUPFAM" id="SSF49899">
    <property type="entry name" value="Concanavalin A-like lectins/glucanases"/>
    <property type="match status" value="1"/>
</dbReference>
<organism evidence="5 6">
    <name type="scientific">Vicia faba</name>
    <name type="common">Broad bean</name>
    <name type="synonym">Faba vulgaris</name>
    <dbReference type="NCBI Taxonomy" id="3906"/>
    <lineage>
        <taxon>Eukaryota</taxon>
        <taxon>Viridiplantae</taxon>
        <taxon>Streptophyta</taxon>
        <taxon>Embryophyta</taxon>
        <taxon>Tracheophyta</taxon>
        <taxon>Spermatophyta</taxon>
        <taxon>Magnoliopsida</taxon>
        <taxon>eudicotyledons</taxon>
        <taxon>Gunneridae</taxon>
        <taxon>Pentapetalae</taxon>
        <taxon>rosids</taxon>
        <taxon>fabids</taxon>
        <taxon>Fabales</taxon>
        <taxon>Fabaceae</taxon>
        <taxon>Papilionoideae</taxon>
        <taxon>50 kb inversion clade</taxon>
        <taxon>NPAAA clade</taxon>
        <taxon>Hologalegina</taxon>
        <taxon>IRL clade</taxon>
        <taxon>Fabeae</taxon>
        <taxon>Vicia</taxon>
    </lineage>
</organism>
<comment type="similarity">
    <text evidence="1">Belongs to the leguminous lectin family.</text>
</comment>
<evidence type="ECO:0000313" key="6">
    <source>
        <dbReference type="Proteomes" id="UP001157006"/>
    </source>
</evidence>
<dbReference type="InterPro" id="IPR001220">
    <property type="entry name" value="Legume_lectin_dom"/>
</dbReference>
<sequence length="323" mass="36178">MASFTRNTTTHYLKSLIFIILFIKTLSFDPIPLFSFVDFEKDLKFKSNVAFFGNAKVVNGESKIQLSDTGRVIYKKPVKLFQDGAKGVRNVKGDFFNETSSGFSLGLKSNDFEVVGVEFSVSRDGKNEILIRNGVSSKIYVTNLVLTSGEKMHTWIDYEASSMRLEVRLSKNGNSKPFDPLLWDKIETSNVLKDEEMFVGFSPVKETSAFLYSWSFVLRHFPPHSMHSEPLDPKVFVKNSENPMVVESKEKGKSDCFLRVLAAMIFGTGCGALTAFSVLYLWTIFGNKRGAVVPEGCVMQGLDGDYRKVKIVVDNKTIGDGNK</sequence>
<dbReference type="InterPro" id="IPR050258">
    <property type="entry name" value="Leguminous_Lectin"/>
</dbReference>
<keyword evidence="3" id="KW-0472">Membrane</keyword>
<dbReference type="EMBL" id="OX451737">
    <property type="protein sequence ID" value="CAI8600952.1"/>
    <property type="molecule type" value="Genomic_DNA"/>
</dbReference>
<dbReference type="Gene3D" id="2.60.120.200">
    <property type="match status" value="1"/>
</dbReference>
<evidence type="ECO:0000256" key="2">
    <source>
        <dbReference type="ARBA" id="ARBA00022734"/>
    </source>
</evidence>
<keyword evidence="3" id="KW-0812">Transmembrane</keyword>
<dbReference type="Pfam" id="PF00139">
    <property type="entry name" value="Lectin_legB"/>
    <property type="match status" value="1"/>
</dbReference>
<dbReference type="InterPro" id="IPR013320">
    <property type="entry name" value="ConA-like_dom_sf"/>
</dbReference>
<feature type="transmembrane region" description="Helical" evidence="3">
    <location>
        <begin position="257"/>
        <end position="282"/>
    </location>
</feature>
<feature type="domain" description="Legume lectin" evidence="4">
    <location>
        <begin position="98"/>
        <end position="223"/>
    </location>
</feature>
<accession>A0AAV0ZSH8</accession>
<dbReference type="GO" id="GO:0030246">
    <property type="term" value="F:carbohydrate binding"/>
    <property type="evidence" value="ECO:0007669"/>
    <property type="project" value="UniProtKB-KW"/>
</dbReference>
<proteinExistence type="inferred from homology"/>
<dbReference type="PANTHER" id="PTHR32401">
    <property type="entry name" value="CONCANAVALIN A-LIKE LECTIN FAMILY PROTEIN"/>
    <property type="match status" value="1"/>
</dbReference>
<evidence type="ECO:0000259" key="4">
    <source>
        <dbReference type="Pfam" id="PF00139"/>
    </source>
</evidence>
<keyword evidence="2" id="KW-0430">Lectin</keyword>
<feature type="transmembrane region" description="Helical" evidence="3">
    <location>
        <begin position="12"/>
        <end position="37"/>
    </location>
</feature>
<evidence type="ECO:0000256" key="3">
    <source>
        <dbReference type="SAM" id="Phobius"/>
    </source>
</evidence>
<name>A0AAV0ZSH8_VICFA</name>
<dbReference type="AlphaFoldDB" id="A0AAV0ZSH8"/>
<keyword evidence="6" id="KW-1185">Reference proteome</keyword>
<evidence type="ECO:0000313" key="5">
    <source>
        <dbReference type="EMBL" id="CAI8600952.1"/>
    </source>
</evidence>
<dbReference type="PANTHER" id="PTHR32401:SF17">
    <property type="entry name" value="LEGUME LECTIN DOMAIN-CONTAINING PROTEIN"/>
    <property type="match status" value="1"/>
</dbReference>
<gene>
    <name evidence="5" type="ORF">VFH_II248640</name>
</gene>
<reference evidence="5 6" key="1">
    <citation type="submission" date="2023-01" db="EMBL/GenBank/DDBJ databases">
        <authorList>
            <person name="Kreplak J."/>
        </authorList>
    </citation>
    <scope>NUCLEOTIDE SEQUENCE [LARGE SCALE GENOMIC DNA]</scope>
</reference>
<dbReference type="Proteomes" id="UP001157006">
    <property type="component" value="Chromosome 2"/>
</dbReference>
<keyword evidence="3" id="KW-1133">Transmembrane helix</keyword>
<evidence type="ECO:0000256" key="1">
    <source>
        <dbReference type="ARBA" id="ARBA00007606"/>
    </source>
</evidence>
<protein>
    <recommendedName>
        <fullName evidence="4">Legume lectin domain-containing protein</fullName>
    </recommendedName>
</protein>